<accession>A0AC34RBI6</accession>
<evidence type="ECO:0000313" key="1">
    <source>
        <dbReference type="Proteomes" id="UP000887576"/>
    </source>
</evidence>
<dbReference type="WBParaSite" id="JU765_v2.g5221.t1">
    <property type="protein sequence ID" value="JU765_v2.g5221.t1"/>
    <property type="gene ID" value="JU765_v2.g5221"/>
</dbReference>
<protein>
    <submittedName>
        <fullName evidence="2">Uncharacterized protein</fullName>
    </submittedName>
</protein>
<sequence>MARNAEKAMTALARWRRMKELEERGPVARRPLDTRECRNLVDAERFRREILGDISKKIAQIQNPGLGEYKLRDLNDEINRLLKVKYAWECRIKELGGTDYRKMAPRELDSSGQGVYGNKGYLYFGAAKDLPGVRELFEKAAEEEEPKEKKRGDMLKNVDANYYGYMDDDDGLLVPLERIEEDRARKRLEEEWKAKGPTMNRWDDMDDEMYKNEDISDDEF</sequence>
<reference evidence="2" key="1">
    <citation type="submission" date="2022-11" db="UniProtKB">
        <authorList>
            <consortium name="WormBaseParasite"/>
        </authorList>
    </citation>
    <scope>IDENTIFICATION</scope>
</reference>
<proteinExistence type="predicted"/>
<dbReference type="Proteomes" id="UP000887576">
    <property type="component" value="Unplaced"/>
</dbReference>
<organism evidence="1 2">
    <name type="scientific">Panagrolaimus sp. JU765</name>
    <dbReference type="NCBI Taxonomy" id="591449"/>
    <lineage>
        <taxon>Eukaryota</taxon>
        <taxon>Metazoa</taxon>
        <taxon>Ecdysozoa</taxon>
        <taxon>Nematoda</taxon>
        <taxon>Chromadorea</taxon>
        <taxon>Rhabditida</taxon>
        <taxon>Tylenchina</taxon>
        <taxon>Panagrolaimomorpha</taxon>
        <taxon>Panagrolaimoidea</taxon>
        <taxon>Panagrolaimidae</taxon>
        <taxon>Panagrolaimus</taxon>
    </lineage>
</organism>
<evidence type="ECO:0000313" key="2">
    <source>
        <dbReference type="WBParaSite" id="JU765_v2.g5221.t1"/>
    </source>
</evidence>
<name>A0AC34RBI6_9BILA</name>